<feature type="domain" description="DUF732" evidence="3">
    <location>
        <begin position="56"/>
        <end position="128"/>
    </location>
</feature>
<feature type="signal peptide" evidence="2">
    <location>
        <begin position="1"/>
        <end position="23"/>
    </location>
</feature>
<evidence type="ECO:0000313" key="5">
    <source>
        <dbReference type="Proteomes" id="UP001331936"/>
    </source>
</evidence>
<comment type="caution">
    <text evidence="4">The sequence shown here is derived from an EMBL/GenBank/DDBJ whole genome shotgun (WGS) entry which is preliminary data.</text>
</comment>
<dbReference type="RefSeq" id="WP_330154476.1">
    <property type="nucleotide sequence ID" value="NZ_JAUZMZ010000240.1"/>
</dbReference>
<feature type="chain" id="PRO_5046001861" evidence="2">
    <location>
        <begin position="24"/>
        <end position="130"/>
    </location>
</feature>
<feature type="compositionally biased region" description="Polar residues" evidence="1">
    <location>
        <begin position="34"/>
        <end position="44"/>
    </location>
</feature>
<sequence>MKIVMFIAAATVLLTLTGCGSFQETPDIEPVTPPTTSSIPATRPTLTDSETAARTDTVFLQMLDSYGIDYGTDGGDSAVVMGHTVCDALDRGVPEPELLPALMEDGPGYSRAHATLFIETSIAVYCPQHA</sequence>
<evidence type="ECO:0000259" key="3">
    <source>
        <dbReference type="Pfam" id="PF05305"/>
    </source>
</evidence>
<dbReference type="Proteomes" id="UP001331936">
    <property type="component" value="Unassembled WGS sequence"/>
</dbReference>
<gene>
    <name evidence="4" type="ORF">Q8814_23990</name>
</gene>
<proteinExistence type="predicted"/>
<keyword evidence="2" id="KW-0732">Signal</keyword>
<evidence type="ECO:0000313" key="4">
    <source>
        <dbReference type="EMBL" id="MEE2035132.1"/>
    </source>
</evidence>
<evidence type="ECO:0000256" key="2">
    <source>
        <dbReference type="SAM" id="SignalP"/>
    </source>
</evidence>
<reference evidence="4 5" key="1">
    <citation type="submission" date="2023-08" db="EMBL/GenBank/DDBJ databases">
        <authorList>
            <person name="Girao M."/>
            <person name="Carvalho M.F."/>
        </authorList>
    </citation>
    <scope>NUCLEOTIDE SEQUENCE [LARGE SCALE GENOMIC DNA]</scope>
    <source>
        <strain evidence="4 5">CC-R104</strain>
    </source>
</reference>
<evidence type="ECO:0000256" key="1">
    <source>
        <dbReference type="SAM" id="MobiDB-lite"/>
    </source>
</evidence>
<accession>A0ABU7JYP8</accession>
<dbReference type="PROSITE" id="PS51257">
    <property type="entry name" value="PROKAR_LIPOPROTEIN"/>
    <property type="match status" value="1"/>
</dbReference>
<keyword evidence="5" id="KW-1185">Reference proteome</keyword>
<dbReference type="InterPro" id="IPR007969">
    <property type="entry name" value="DUF732"/>
</dbReference>
<name>A0ABU7JYP8_9NOCA</name>
<dbReference type="EMBL" id="JAUZMZ010000240">
    <property type="protein sequence ID" value="MEE2035132.1"/>
    <property type="molecule type" value="Genomic_DNA"/>
</dbReference>
<dbReference type="Pfam" id="PF05305">
    <property type="entry name" value="DUF732"/>
    <property type="match status" value="1"/>
</dbReference>
<feature type="region of interest" description="Disordered" evidence="1">
    <location>
        <begin position="23"/>
        <end position="44"/>
    </location>
</feature>
<protein>
    <submittedName>
        <fullName evidence="4">DUF732 domain-containing protein</fullName>
    </submittedName>
</protein>
<organism evidence="4 5">
    <name type="scientific">Rhodococcus chondri</name>
    <dbReference type="NCBI Taxonomy" id="3065941"/>
    <lineage>
        <taxon>Bacteria</taxon>
        <taxon>Bacillati</taxon>
        <taxon>Actinomycetota</taxon>
        <taxon>Actinomycetes</taxon>
        <taxon>Mycobacteriales</taxon>
        <taxon>Nocardiaceae</taxon>
        <taxon>Rhodococcus</taxon>
    </lineage>
</organism>